<gene>
    <name evidence="1" type="ORF">KQI86_18925</name>
</gene>
<keyword evidence="2" id="KW-1185">Reference proteome</keyword>
<evidence type="ECO:0000313" key="2">
    <source>
        <dbReference type="Proteomes" id="UP000726170"/>
    </source>
</evidence>
<organism evidence="1 2">
    <name type="scientific">Clostridium mobile</name>
    <dbReference type="NCBI Taxonomy" id="2841512"/>
    <lineage>
        <taxon>Bacteria</taxon>
        <taxon>Bacillati</taxon>
        <taxon>Bacillota</taxon>
        <taxon>Clostridia</taxon>
        <taxon>Eubacteriales</taxon>
        <taxon>Clostridiaceae</taxon>
        <taxon>Clostridium</taxon>
    </lineage>
</organism>
<evidence type="ECO:0000313" key="1">
    <source>
        <dbReference type="EMBL" id="MBU5486377.1"/>
    </source>
</evidence>
<proteinExistence type="predicted"/>
<dbReference type="Proteomes" id="UP000726170">
    <property type="component" value="Unassembled WGS sequence"/>
</dbReference>
<comment type="caution">
    <text evidence="1">The sequence shown here is derived from an EMBL/GenBank/DDBJ whole genome shotgun (WGS) entry which is preliminary data.</text>
</comment>
<protein>
    <submittedName>
        <fullName evidence="1">Uncharacterized protein</fullName>
    </submittedName>
</protein>
<name>A0ABS6EMB3_9CLOT</name>
<dbReference type="EMBL" id="JAHLQF010000005">
    <property type="protein sequence ID" value="MBU5486377.1"/>
    <property type="molecule type" value="Genomic_DNA"/>
</dbReference>
<reference evidence="1 2" key="1">
    <citation type="submission" date="2021-06" db="EMBL/GenBank/DDBJ databases">
        <authorList>
            <person name="Sun Q."/>
            <person name="Li D."/>
        </authorList>
    </citation>
    <scope>NUCLEOTIDE SEQUENCE [LARGE SCALE GENOMIC DNA]</scope>
    <source>
        <strain evidence="1 2">MSJ-11</strain>
    </source>
</reference>
<accession>A0ABS6EMB3</accession>
<dbReference type="RefSeq" id="WP_216440979.1">
    <property type="nucleotide sequence ID" value="NZ_JAHLQF010000005.1"/>
</dbReference>
<sequence length="534" mass="61681">MKQNQKNTVYWEKLIREVILLYNQNTLKNNNNIAKNKVEKTPDKVEFEKETKIEEAPNKVETIKKSNVEEPPVKAEAKKEIKIEETYVENEIIEEIKIKEFPVKTETIKEIKIEELPIKTETIKEIKIEELPVKTEIIKEIKIEELPVKTETIKEIKFEEPPIKIQTKKEIKIEETPIKIQTKKETKIEETPIKAKTIEENKAEKPPVKTETRKKKKRKKASIEIEIIKEKKVEIAPIQVESIKEKKIRKTPIQVETMKENKIEIAPIQVESMKENKVEIAPVQVESIKEKKIKKAPIQVETTKEKKKDFRKHTEHIDSKTSSSTFVVSKVIPLCSNIPVSQISSNGPLTCKLPVILSQFQVQIDCEADIRFSKPAINIIDVKSNIHITEYSLIVDANKLFISGYIRESIQYNNISSKAKHITVNIPFQCVTRVEFTTPPVLQKNKPNIKYNLINGSMETIGEDDYNDLFFSNNEVFNEKIYCELLSAEILQIVTKLDNAKIEKYNGLVGCERTKNKFSLGLTIRLCQNQPVNI</sequence>